<keyword evidence="5" id="KW-0029">Amino-acid transport</keyword>
<evidence type="ECO:0000313" key="10">
    <source>
        <dbReference type="EMBL" id="RPB13703.1"/>
    </source>
</evidence>
<dbReference type="AlphaFoldDB" id="A0A3N4KT26"/>
<evidence type="ECO:0000256" key="5">
    <source>
        <dbReference type="ARBA" id="ARBA00022970"/>
    </source>
</evidence>
<dbReference type="STRING" id="1392247.A0A3N4KT26"/>
<feature type="transmembrane region" description="Helical" evidence="9">
    <location>
        <begin position="244"/>
        <end position="270"/>
    </location>
</feature>
<evidence type="ECO:0000256" key="1">
    <source>
        <dbReference type="ARBA" id="ARBA00004225"/>
    </source>
</evidence>
<dbReference type="EMBL" id="ML119121">
    <property type="protein sequence ID" value="RPB13703.1"/>
    <property type="molecule type" value="Genomic_DNA"/>
</dbReference>
<dbReference type="Proteomes" id="UP000277580">
    <property type="component" value="Unassembled WGS sequence"/>
</dbReference>
<dbReference type="InParanoid" id="A0A3N4KT26"/>
<dbReference type="GO" id="GO:0015075">
    <property type="term" value="F:monoatomic ion transmembrane transporter activity"/>
    <property type="evidence" value="ECO:0007669"/>
    <property type="project" value="InterPro"/>
</dbReference>
<feature type="transmembrane region" description="Helical" evidence="9">
    <location>
        <begin position="146"/>
        <end position="168"/>
    </location>
</feature>
<dbReference type="GO" id="GO:0005743">
    <property type="term" value="C:mitochondrial inner membrane"/>
    <property type="evidence" value="ECO:0007669"/>
    <property type="project" value="TreeGrafter"/>
</dbReference>
<feature type="transmembrane region" description="Helical" evidence="9">
    <location>
        <begin position="290"/>
        <end position="311"/>
    </location>
</feature>
<evidence type="ECO:0000256" key="7">
    <source>
        <dbReference type="ARBA" id="ARBA00023128"/>
    </source>
</evidence>
<dbReference type="PANTHER" id="PTHR11153:SF6">
    <property type="entry name" value="SIDEROFLEXIN-5"/>
    <property type="match status" value="1"/>
</dbReference>
<sequence length="342" mass="36155">MSSSIPGTRDLPVSRYDLSTYWGRVLHSADLCDPRTLFTSSTTLEASKMLLMQYKTGALPPTMTSDLWTAKKLCDSTLHPDTGTPVFLPFRMSCFVFSNLIVTAGMLQPNLTTRGTLAWQVANQTLNVLINTSNANKSSPLGPAQLAGSFALAVSASCGVAVGLGRAVAKLKVGSGTKALLTRLVPFAAVASAGVLNVALMRGGEIQNGIDVYPAKAPAKAKTGTAELVEEEAPKESLGKSRKAAVIAVAETAVSRVLNATPIMVVPPLVLMRLQRSAWLKKRPALVTPVNIAGLIFATSIFALPLALGAFPQRQAAKATSLEKEFWDKGGESGMLEFNRGI</sequence>
<dbReference type="InterPro" id="IPR004686">
    <property type="entry name" value="Mtc"/>
</dbReference>
<keyword evidence="8 9" id="KW-0472">Membrane</keyword>
<organism evidence="10 11">
    <name type="scientific">Morchella conica CCBAS932</name>
    <dbReference type="NCBI Taxonomy" id="1392247"/>
    <lineage>
        <taxon>Eukaryota</taxon>
        <taxon>Fungi</taxon>
        <taxon>Dikarya</taxon>
        <taxon>Ascomycota</taxon>
        <taxon>Pezizomycotina</taxon>
        <taxon>Pezizomycetes</taxon>
        <taxon>Pezizales</taxon>
        <taxon>Morchellaceae</taxon>
        <taxon>Morchella</taxon>
    </lineage>
</organism>
<evidence type="ECO:0000256" key="3">
    <source>
        <dbReference type="ARBA" id="ARBA00022448"/>
    </source>
</evidence>
<dbReference type="FunCoup" id="A0A3N4KT26">
    <property type="interactions" value="278"/>
</dbReference>
<accession>A0A3N4KT26</accession>
<dbReference type="GO" id="GO:0006865">
    <property type="term" value="P:amino acid transport"/>
    <property type="evidence" value="ECO:0007669"/>
    <property type="project" value="UniProtKB-KW"/>
</dbReference>
<keyword evidence="4 9" id="KW-0812">Transmembrane</keyword>
<keyword evidence="6 9" id="KW-1133">Transmembrane helix</keyword>
<feature type="transmembrane region" description="Helical" evidence="9">
    <location>
        <begin position="180"/>
        <end position="200"/>
    </location>
</feature>
<evidence type="ECO:0000313" key="11">
    <source>
        <dbReference type="Proteomes" id="UP000277580"/>
    </source>
</evidence>
<evidence type="ECO:0000256" key="6">
    <source>
        <dbReference type="ARBA" id="ARBA00022989"/>
    </source>
</evidence>
<dbReference type="Pfam" id="PF03820">
    <property type="entry name" value="SFXNs"/>
    <property type="match status" value="1"/>
</dbReference>
<keyword evidence="7" id="KW-0496">Mitochondrion</keyword>
<evidence type="ECO:0000256" key="8">
    <source>
        <dbReference type="ARBA" id="ARBA00023136"/>
    </source>
</evidence>
<keyword evidence="3" id="KW-0813">Transport</keyword>
<dbReference type="GO" id="GO:1990542">
    <property type="term" value="P:mitochondrial transmembrane transport"/>
    <property type="evidence" value="ECO:0007669"/>
    <property type="project" value="TreeGrafter"/>
</dbReference>
<reference evidence="10 11" key="1">
    <citation type="journal article" date="2018" name="Nat. Ecol. Evol.">
        <title>Pezizomycetes genomes reveal the molecular basis of ectomycorrhizal truffle lifestyle.</title>
        <authorList>
            <person name="Murat C."/>
            <person name="Payen T."/>
            <person name="Noel B."/>
            <person name="Kuo A."/>
            <person name="Morin E."/>
            <person name="Chen J."/>
            <person name="Kohler A."/>
            <person name="Krizsan K."/>
            <person name="Balestrini R."/>
            <person name="Da Silva C."/>
            <person name="Montanini B."/>
            <person name="Hainaut M."/>
            <person name="Levati E."/>
            <person name="Barry K.W."/>
            <person name="Belfiori B."/>
            <person name="Cichocki N."/>
            <person name="Clum A."/>
            <person name="Dockter R.B."/>
            <person name="Fauchery L."/>
            <person name="Guy J."/>
            <person name="Iotti M."/>
            <person name="Le Tacon F."/>
            <person name="Lindquist E.A."/>
            <person name="Lipzen A."/>
            <person name="Malagnac F."/>
            <person name="Mello A."/>
            <person name="Molinier V."/>
            <person name="Miyauchi S."/>
            <person name="Poulain J."/>
            <person name="Riccioni C."/>
            <person name="Rubini A."/>
            <person name="Sitrit Y."/>
            <person name="Splivallo R."/>
            <person name="Traeger S."/>
            <person name="Wang M."/>
            <person name="Zifcakova L."/>
            <person name="Wipf D."/>
            <person name="Zambonelli A."/>
            <person name="Paolocci F."/>
            <person name="Nowrousian M."/>
            <person name="Ottonello S."/>
            <person name="Baldrian P."/>
            <person name="Spatafora J.W."/>
            <person name="Henrissat B."/>
            <person name="Nagy L.G."/>
            <person name="Aury J.M."/>
            <person name="Wincker P."/>
            <person name="Grigoriev I.V."/>
            <person name="Bonfante P."/>
            <person name="Martin F.M."/>
        </authorList>
    </citation>
    <scope>NUCLEOTIDE SEQUENCE [LARGE SCALE GENOMIC DNA]</scope>
    <source>
        <strain evidence="10 11">CCBAS932</strain>
    </source>
</reference>
<gene>
    <name evidence="10" type="ORF">P167DRAFT_521119</name>
</gene>
<comment type="subcellular location">
    <subcellularLocation>
        <location evidence="1">Mitochondrion membrane</location>
        <topology evidence="1">Multi-pass membrane protein</topology>
    </subcellularLocation>
</comment>
<name>A0A3N4KT26_9PEZI</name>
<keyword evidence="11" id="KW-1185">Reference proteome</keyword>
<evidence type="ECO:0000256" key="2">
    <source>
        <dbReference type="ARBA" id="ARBA00005974"/>
    </source>
</evidence>
<dbReference type="PANTHER" id="PTHR11153">
    <property type="entry name" value="SIDEROFLEXIN"/>
    <property type="match status" value="1"/>
</dbReference>
<proteinExistence type="inferred from homology"/>
<comment type="similarity">
    <text evidence="2">Belongs to the sideroflexin family.</text>
</comment>
<evidence type="ECO:0000256" key="4">
    <source>
        <dbReference type="ARBA" id="ARBA00022692"/>
    </source>
</evidence>
<dbReference type="OrthoDB" id="6608471at2759"/>
<protein>
    <submittedName>
        <fullName evidence="10">Tricarboxylate carrier</fullName>
    </submittedName>
</protein>
<evidence type="ECO:0000256" key="9">
    <source>
        <dbReference type="SAM" id="Phobius"/>
    </source>
</evidence>